<gene>
    <name evidence="1" type="ORF">MVEN_02505500</name>
</gene>
<proteinExistence type="predicted"/>
<dbReference type="OrthoDB" id="2840257at2759"/>
<dbReference type="InterPro" id="IPR032675">
    <property type="entry name" value="LRR_dom_sf"/>
</dbReference>
<dbReference type="Proteomes" id="UP000620124">
    <property type="component" value="Unassembled WGS sequence"/>
</dbReference>
<dbReference type="AlphaFoldDB" id="A0A8H6U092"/>
<evidence type="ECO:0000313" key="1">
    <source>
        <dbReference type="EMBL" id="KAF7328768.1"/>
    </source>
</evidence>
<dbReference type="Gene3D" id="3.80.10.10">
    <property type="entry name" value="Ribonuclease Inhibitor"/>
    <property type="match status" value="1"/>
</dbReference>
<keyword evidence="2" id="KW-1185">Reference proteome</keyword>
<dbReference type="EMBL" id="JACAZI010000034">
    <property type="protein sequence ID" value="KAF7328768.1"/>
    <property type="molecule type" value="Genomic_DNA"/>
</dbReference>
<protein>
    <submittedName>
        <fullName evidence="1">F-box domain-containing protein</fullName>
    </submittedName>
</protein>
<reference evidence="1" key="1">
    <citation type="submission" date="2020-05" db="EMBL/GenBank/DDBJ databases">
        <title>Mycena genomes resolve the evolution of fungal bioluminescence.</title>
        <authorList>
            <person name="Tsai I.J."/>
        </authorList>
    </citation>
    <scope>NUCLEOTIDE SEQUENCE</scope>
    <source>
        <strain evidence="1">CCC161011</strain>
    </source>
</reference>
<name>A0A8H6U092_9AGAR</name>
<accession>A0A8H6U092</accession>
<organism evidence="1 2">
    <name type="scientific">Mycena venus</name>
    <dbReference type="NCBI Taxonomy" id="2733690"/>
    <lineage>
        <taxon>Eukaryota</taxon>
        <taxon>Fungi</taxon>
        <taxon>Dikarya</taxon>
        <taxon>Basidiomycota</taxon>
        <taxon>Agaricomycotina</taxon>
        <taxon>Agaricomycetes</taxon>
        <taxon>Agaricomycetidae</taxon>
        <taxon>Agaricales</taxon>
        <taxon>Marasmiineae</taxon>
        <taxon>Mycenaceae</taxon>
        <taxon>Mycena</taxon>
    </lineage>
</organism>
<evidence type="ECO:0000313" key="2">
    <source>
        <dbReference type="Proteomes" id="UP000620124"/>
    </source>
</evidence>
<sequence>MSVQELHARIEKLSSEIQLQKDSGILIELERDKRLIQRQLNAVLDPVARLPVEISSEIFLQSLSPFPEPSLRHSPMLLLNICNAWSDIALSTPELWAAIDIVFPRAPRFEELLEIWLHRAGHCHLSVSLRGEFNDEGFAAVAVIVWRHGQQLRNLKICDGHEDHADEIEDDREVDIFAGIIPGPLPSLKTLKIHGSVDGRATSFSRPQILELLRLAPNLIQCIFHDVHLHGITPPDKLVLPALRRLAFLHYESRLHDDDALLQCLSLPGINALTLSLMHISHDRLFSFLERSSPPLHELVLGAAIHWVMPPRNSVTLRDCLRLVPSLTRFEVRWAALDFTTGLLTELAESTSLLPDLRDLTICKLPAYDITRSFWEILHRAVSARRTQLRTFQVGVQGSEPPVDILSALRELTVDGMQMHIGTQNAIVR</sequence>
<comment type="caution">
    <text evidence="1">The sequence shown here is derived from an EMBL/GenBank/DDBJ whole genome shotgun (WGS) entry which is preliminary data.</text>
</comment>